<organism evidence="2 3">
    <name type="scientific">Vallitalea longa</name>
    <dbReference type="NCBI Taxonomy" id="2936439"/>
    <lineage>
        <taxon>Bacteria</taxon>
        <taxon>Bacillati</taxon>
        <taxon>Bacillota</taxon>
        <taxon>Clostridia</taxon>
        <taxon>Lachnospirales</taxon>
        <taxon>Vallitaleaceae</taxon>
        <taxon>Vallitalea</taxon>
    </lineage>
</organism>
<sequence length="382" mass="43453">MGKKQKKKKIVWPKFVGIVLFMAIGAICGLLIANYIDSNAAEDISLGEELLTFFSLIIVMYISIFIHLIIHEAGHLIFGLMTGYSFSSFRIMSFMWVKENYKIKFKRLTLAGTGGQCLMTPPQLVDGKIPVVLYNLGGSFMNIITGLIFLGMYFVFQSIPFLSTVMLMMVAVGFVLAIMNGVPMRMGIIDNDGYNAYALSRNRDALRSFWVQMKANEQLTKGIRLKDMPDEWFTTPSDEEMKNSMVAVRGVFACSRMIDTQSFAQAYKLMTHFLEIDSAIVGLHRRLMVCDCAYCELIGENRSDVLKQLFTKKQIKFMKSMKKFPSVLRTEYSYALLSEKDLVKAEGIKVKFEKCAKTYPYPSEIQAERELMDIAEQKSKNI</sequence>
<dbReference type="Proteomes" id="UP001144256">
    <property type="component" value="Unassembled WGS sequence"/>
</dbReference>
<evidence type="ECO:0000313" key="2">
    <source>
        <dbReference type="EMBL" id="GKX29257.1"/>
    </source>
</evidence>
<keyword evidence="1" id="KW-1133">Transmembrane helix</keyword>
<keyword evidence="1" id="KW-0812">Transmembrane</keyword>
<reference evidence="2" key="1">
    <citation type="submission" date="2022-06" db="EMBL/GenBank/DDBJ databases">
        <title>Vallitalea longa sp. nov., an anaerobic bacterium isolated from marine sediment.</title>
        <authorList>
            <person name="Hirano S."/>
            <person name="Terahara T."/>
            <person name="Mori K."/>
            <person name="Hamada M."/>
            <person name="Matsumoto R."/>
            <person name="Kobayashi T."/>
        </authorList>
    </citation>
    <scope>NUCLEOTIDE SEQUENCE</scope>
    <source>
        <strain evidence="2">SH18-1</strain>
    </source>
</reference>
<keyword evidence="3" id="KW-1185">Reference proteome</keyword>
<dbReference type="CDD" id="cd05709">
    <property type="entry name" value="S2P-M50"/>
    <property type="match status" value="1"/>
</dbReference>
<feature type="transmembrane region" description="Helical" evidence="1">
    <location>
        <begin position="15"/>
        <end position="38"/>
    </location>
</feature>
<proteinExistence type="predicted"/>
<dbReference type="EMBL" id="BRLB01000003">
    <property type="protein sequence ID" value="GKX29257.1"/>
    <property type="molecule type" value="Genomic_DNA"/>
</dbReference>
<protein>
    <submittedName>
        <fullName evidence="2">Uncharacterized protein</fullName>
    </submittedName>
</protein>
<comment type="caution">
    <text evidence="2">The sequence shown here is derived from an EMBL/GenBank/DDBJ whole genome shotgun (WGS) entry which is preliminary data.</text>
</comment>
<feature type="transmembrane region" description="Helical" evidence="1">
    <location>
        <begin position="161"/>
        <end position="179"/>
    </location>
</feature>
<keyword evidence="1" id="KW-0472">Membrane</keyword>
<feature type="transmembrane region" description="Helical" evidence="1">
    <location>
        <begin position="132"/>
        <end position="155"/>
    </location>
</feature>
<gene>
    <name evidence="2" type="ORF">SH1V18_17370</name>
</gene>
<name>A0A9W5Y8P2_9FIRM</name>
<evidence type="ECO:0000256" key="1">
    <source>
        <dbReference type="SAM" id="Phobius"/>
    </source>
</evidence>
<dbReference type="RefSeq" id="WP_281814656.1">
    <property type="nucleotide sequence ID" value="NZ_BRLB01000003.1"/>
</dbReference>
<accession>A0A9W5Y8P2</accession>
<feature type="transmembrane region" description="Helical" evidence="1">
    <location>
        <begin position="76"/>
        <end position="97"/>
    </location>
</feature>
<evidence type="ECO:0000313" key="3">
    <source>
        <dbReference type="Proteomes" id="UP001144256"/>
    </source>
</evidence>
<feature type="transmembrane region" description="Helical" evidence="1">
    <location>
        <begin position="50"/>
        <end position="70"/>
    </location>
</feature>
<dbReference type="AlphaFoldDB" id="A0A9W5Y8P2"/>